<evidence type="ECO:0000256" key="1">
    <source>
        <dbReference type="SAM" id="MobiDB-lite"/>
    </source>
</evidence>
<evidence type="ECO:0000313" key="4">
    <source>
        <dbReference type="Proteomes" id="UP001527925"/>
    </source>
</evidence>
<accession>A0ABR4MV56</accession>
<feature type="non-terminal residue" evidence="3">
    <location>
        <position position="433"/>
    </location>
</feature>
<dbReference type="EMBL" id="JADGIZ020000202">
    <property type="protein sequence ID" value="KAL2911074.1"/>
    <property type="molecule type" value="Genomic_DNA"/>
</dbReference>
<keyword evidence="4" id="KW-1185">Reference proteome</keyword>
<keyword evidence="2" id="KW-0472">Membrane</keyword>
<keyword evidence="2" id="KW-1133">Transmembrane helix</keyword>
<protein>
    <submittedName>
        <fullName evidence="3">Uncharacterized protein</fullName>
    </submittedName>
</protein>
<feature type="transmembrane region" description="Helical" evidence="2">
    <location>
        <begin position="124"/>
        <end position="150"/>
    </location>
</feature>
<evidence type="ECO:0000313" key="3">
    <source>
        <dbReference type="EMBL" id="KAL2911074.1"/>
    </source>
</evidence>
<gene>
    <name evidence="3" type="ORF">HK105_209475</name>
</gene>
<feature type="region of interest" description="Disordered" evidence="1">
    <location>
        <begin position="276"/>
        <end position="310"/>
    </location>
</feature>
<feature type="region of interest" description="Disordered" evidence="1">
    <location>
        <begin position="170"/>
        <end position="190"/>
    </location>
</feature>
<organism evidence="3 4">
    <name type="scientific">Polyrhizophydium stewartii</name>
    <dbReference type="NCBI Taxonomy" id="2732419"/>
    <lineage>
        <taxon>Eukaryota</taxon>
        <taxon>Fungi</taxon>
        <taxon>Fungi incertae sedis</taxon>
        <taxon>Chytridiomycota</taxon>
        <taxon>Chytridiomycota incertae sedis</taxon>
        <taxon>Chytridiomycetes</taxon>
        <taxon>Rhizophydiales</taxon>
        <taxon>Rhizophydiales incertae sedis</taxon>
        <taxon>Polyrhizophydium</taxon>
    </lineage>
</organism>
<feature type="compositionally biased region" description="Pro residues" evidence="1">
    <location>
        <begin position="276"/>
        <end position="296"/>
    </location>
</feature>
<evidence type="ECO:0000256" key="2">
    <source>
        <dbReference type="SAM" id="Phobius"/>
    </source>
</evidence>
<keyword evidence="2" id="KW-0812">Transmembrane</keyword>
<comment type="caution">
    <text evidence="3">The sequence shown here is derived from an EMBL/GenBank/DDBJ whole genome shotgun (WGS) entry which is preliminary data.</text>
</comment>
<reference evidence="3 4" key="1">
    <citation type="submission" date="2023-09" db="EMBL/GenBank/DDBJ databases">
        <title>Pangenome analysis of Batrachochytrium dendrobatidis and related Chytrids.</title>
        <authorList>
            <person name="Yacoub M.N."/>
            <person name="Stajich J.E."/>
            <person name="James T.Y."/>
        </authorList>
    </citation>
    <scope>NUCLEOTIDE SEQUENCE [LARGE SCALE GENOMIC DNA]</scope>
    <source>
        <strain evidence="3 4">JEL0888</strain>
    </source>
</reference>
<feature type="compositionally biased region" description="Basic and acidic residues" evidence="1">
    <location>
        <begin position="175"/>
        <end position="190"/>
    </location>
</feature>
<proteinExistence type="predicted"/>
<name>A0ABR4MV56_9FUNG</name>
<sequence length="433" mass="46121">MQLIVDTGSTGQALASRALRSRVTLDRLLAPLTGANSLTDMNSFTPQGDPVVKEMTLNILRGKSLVDLGVVGAIISLDPATGLGTFSLDRSKFSWPGNRSIDDIPVDGSLQILEYVSTSNGSTIFMMAIAITTAIICLISAIMLFFAWTVTPLRIYSPRLLAIMSSETTAGRGSETPKARSKADETPGVADEEHLRACDRAEAVDNYAESLRILEGNPALMLAAVQLYKAGKLAELMPTPGVATPATTQEDDELTALFESDTVCPGSSVSTALPFPEPGQWPGPPFRLPTVDPPPSEPRRGPTSTYQASSVMSTGPIVGRARPTMGCHLMTDPQVVEMMHDPLSNALELGTMVQTPKPDASQAKLAQGLASREDVTNLPVPDLDDPSPAGFETTLRTIEAITGLTNNVVMAVEEHLTAQVIRTSWPVNLLKSL</sequence>
<dbReference type="Proteomes" id="UP001527925">
    <property type="component" value="Unassembled WGS sequence"/>
</dbReference>